<dbReference type="Gene3D" id="3.40.50.150">
    <property type="entry name" value="Vaccinia Virus protein VP39"/>
    <property type="match status" value="1"/>
</dbReference>
<organism evidence="2 3">
    <name type="scientific">Prorocentrum cordatum</name>
    <dbReference type="NCBI Taxonomy" id="2364126"/>
    <lineage>
        <taxon>Eukaryota</taxon>
        <taxon>Sar</taxon>
        <taxon>Alveolata</taxon>
        <taxon>Dinophyceae</taxon>
        <taxon>Prorocentrales</taxon>
        <taxon>Prorocentraceae</taxon>
        <taxon>Prorocentrum</taxon>
    </lineage>
</organism>
<dbReference type="EMBL" id="CAUYUJ010020596">
    <property type="protein sequence ID" value="CAK0899388.1"/>
    <property type="molecule type" value="Genomic_DNA"/>
</dbReference>
<gene>
    <name evidence="2" type="ORF">PCOR1329_LOCUS76906</name>
</gene>
<feature type="chain" id="PRO_5045674299" evidence="1">
    <location>
        <begin position="21"/>
        <end position="461"/>
    </location>
</feature>
<feature type="signal peptide" evidence="1">
    <location>
        <begin position="1"/>
        <end position="20"/>
    </location>
</feature>
<keyword evidence="3" id="KW-1185">Reference proteome</keyword>
<name>A0ABN9XI17_9DINO</name>
<evidence type="ECO:0000313" key="3">
    <source>
        <dbReference type="Proteomes" id="UP001189429"/>
    </source>
</evidence>
<dbReference type="InterPro" id="IPR029063">
    <property type="entry name" value="SAM-dependent_MTases_sf"/>
</dbReference>
<proteinExistence type="predicted"/>
<accession>A0ABN9XI17</accession>
<protein>
    <submittedName>
        <fullName evidence="2">Uncharacterized protein</fullName>
    </submittedName>
</protein>
<evidence type="ECO:0000313" key="2">
    <source>
        <dbReference type="EMBL" id="CAK0899388.1"/>
    </source>
</evidence>
<dbReference type="Proteomes" id="UP001189429">
    <property type="component" value="Unassembled WGS sequence"/>
</dbReference>
<sequence length="461" mass="49292">MTRLVSGYLVWSALTRCALAGVGNLALLAGDAGSIVKACIPAASLSHLCINFPEPPQVSVDPPMDASGVSPGPSPVPALQRRDGPGLDLCAAHGAVELNVPAAAQPAEGTGLTQAARNLEIGVSDHVADIEVDQDGASPAPVTNPPGLEPLPFKASLLRGWVEQEMLYSFDLIQPIAGASVKAQSLPELQAILLKKVYHPDAQDTWELPRFAKPEGPSPTDVNILARGRAAYALISLSSASDWPQDDAVQVLKERRRVRPDWLLLFNALGKGALAAIEDRVRTPHVEICTQRLISVAPFFHLPEETPRISLDLVFPSQLAHLDLVTALGELRSASCAMRIFRVFILGPARFLLVSDASADWTATMDNVWLQDAANAATRSRSVSDYLAEVRVQGQVGLQDSEMLNMLMQHAVATTWLPLSVAYDPGDLKVRDNSKADVHALHAGRYMDLDIAPGNIPGATA</sequence>
<keyword evidence="1" id="KW-0732">Signal</keyword>
<evidence type="ECO:0000256" key="1">
    <source>
        <dbReference type="SAM" id="SignalP"/>
    </source>
</evidence>
<reference evidence="2" key="1">
    <citation type="submission" date="2023-10" db="EMBL/GenBank/DDBJ databases">
        <authorList>
            <person name="Chen Y."/>
            <person name="Shah S."/>
            <person name="Dougan E. K."/>
            <person name="Thang M."/>
            <person name="Chan C."/>
        </authorList>
    </citation>
    <scope>NUCLEOTIDE SEQUENCE [LARGE SCALE GENOMIC DNA]</scope>
</reference>
<comment type="caution">
    <text evidence="2">The sequence shown here is derived from an EMBL/GenBank/DDBJ whole genome shotgun (WGS) entry which is preliminary data.</text>
</comment>